<dbReference type="GO" id="GO:0016020">
    <property type="term" value="C:membrane"/>
    <property type="evidence" value="ECO:0007669"/>
    <property type="project" value="InterPro"/>
</dbReference>
<comment type="similarity">
    <text evidence="2 8">Belongs to the PDGF/VEGF growth factor family.</text>
</comment>
<comment type="caution">
    <text evidence="11">The sequence shown here is derived from an EMBL/GenBank/DDBJ whole genome shotgun (WGS) entry which is preliminary data.</text>
</comment>
<keyword evidence="12" id="KW-1185">Reference proteome</keyword>
<evidence type="ECO:0000256" key="6">
    <source>
        <dbReference type="ARBA" id="ARBA00023180"/>
    </source>
</evidence>
<dbReference type="PANTHER" id="PTHR11633">
    <property type="entry name" value="PLATELET-DERIVED GROWTH FACTOR"/>
    <property type="match status" value="1"/>
</dbReference>
<proteinExistence type="inferred from homology"/>
<evidence type="ECO:0000256" key="7">
    <source>
        <dbReference type="ARBA" id="ARBA00023246"/>
    </source>
</evidence>
<dbReference type="GO" id="GO:0051781">
    <property type="term" value="P:positive regulation of cell division"/>
    <property type="evidence" value="ECO:0007669"/>
    <property type="project" value="UniProtKB-KW"/>
</dbReference>
<keyword evidence="4" id="KW-0732">Signal</keyword>
<dbReference type="SMART" id="SM00141">
    <property type="entry name" value="PDGF"/>
    <property type="match status" value="1"/>
</dbReference>
<keyword evidence="6" id="KW-0325">Glycoprotein</keyword>
<evidence type="ECO:0000256" key="1">
    <source>
        <dbReference type="ARBA" id="ARBA00004613"/>
    </source>
</evidence>
<evidence type="ECO:0000256" key="2">
    <source>
        <dbReference type="ARBA" id="ARBA00006686"/>
    </source>
</evidence>
<reference evidence="11" key="1">
    <citation type="journal article" date="2023" name="G3 (Bethesda)">
        <title>A reference genome for the long-term kleptoplast-retaining sea slug Elysia crispata morphotype clarki.</title>
        <authorList>
            <person name="Eastman K.E."/>
            <person name="Pendleton A.L."/>
            <person name="Shaikh M.A."/>
            <person name="Suttiyut T."/>
            <person name="Ogas R."/>
            <person name="Tomko P."/>
            <person name="Gavelis G."/>
            <person name="Widhalm J.R."/>
            <person name="Wisecaver J.H."/>
        </authorList>
    </citation>
    <scope>NUCLEOTIDE SEQUENCE</scope>
    <source>
        <strain evidence="11">ECLA1</strain>
    </source>
</reference>
<organism evidence="11 12">
    <name type="scientific">Elysia crispata</name>
    <name type="common">lettuce slug</name>
    <dbReference type="NCBI Taxonomy" id="231223"/>
    <lineage>
        <taxon>Eukaryota</taxon>
        <taxon>Metazoa</taxon>
        <taxon>Spiralia</taxon>
        <taxon>Lophotrochozoa</taxon>
        <taxon>Mollusca</taxon>
        <taxon>Gastropoda</taxon>
        <taxon>Heterobranchia</taxon>
        <taxon>Euthyneura</taxon>
        <taxon>Panpulmonata</taxon>
        <taxon>Sacoglossa</taxon>
        <taxon>Placobranchoidea</taxon>
        <taxon>Plakobranchidae</taxon>
        <taxon>Elysia</taxon>
    </lineage>
</organism>
<comment type="subcellular location">
    <subcellularLocation>
        <location evidence="1">Secreted</location>
    </subcellularLocation>
</comment>
<evidence type="ECO:0000313" key="11">
    <source>
        <dbReference type="EMBL" id="KAK3747097.1"/>
    </source>
</evidence>
<dbReference type="Pfam" id="PF03128">
    <property type="entry name" value="CXCXC"/>
    <property type="match status" value="1"/>
</dbReference>
<dbReference type="GO" id="GO:0048008">
    <property type="term" value="P:platelet-derived growth factor receptor signaling pathway"/>
    <property type="evidence" value="ECO:0007669"/>
    <property type="project" value="TreeGrafter"/>
</dbReference>
<dbReference type="InterPro" id="IPR000072">
    <property type="entry name" value="PDGF/VEGF_dom"/>
</dbReference>
<dbReference type="GO" id="GO:0005161">
    <property type="term" value="F:platelet-derived growth factor receptor binding"/>
    <property type="evidence" value="ECO:0007669"/>
    <property type="project" value="TreeGrafter"/>
</dbReference>
<dbReference type="GO" id="GO:0030335">
    <property type="term" value="P:positive regulation of cell migration"/>
    <property type="evidence" value="ECO:0007669"/>
    <property type="project" value="TreeGrafter"/>
</dbReference>
<evidence type="ECO:0000256" key="8">
    <source>
        <dbReference type="RuleBase" id="RU003818"/>
    </source>
</evidence>
<dbReference type="SUPFAM" id="SSF57501">
    <property type="entry name" value="Cystine-knot cytokines"/>
    <property type="match status" value="1"/>
</dbReference>
<protein>
    <recommendedName>
        <fullName evidence="10">Platelet-derived growth factor (PDGF) family profile domain-containing protein</fullName>
    </recommendedName>
</protein>
<sequence length="438" mass="47512">MALALRKGWDEPVSSGPGYGLANQCLRGDAVAFWCLAVQVNTTTMVNQTVDNSFDDPFVRLMRASSIEEALALNILYKDDHIATAADLNSAYDPSSGKLLVKRPFDFATPDGCSPRNLSVRVDNVMRLSASSRLYPKCIQMPRCGGCCGIPYVDCVPLLVVKDIYSLVEISISDGSLRVVGTYPVEVERHVSCYCVCSLSDEKCAPHKKFNSAACSCICPPKRVHCYPPKMYDPHTCGCVCDSVQNCCESSGVCNFAFNHDTCDPAGRCRILQDSVYGSAENSKTVYNSAEHSKTVYDSAEHSKTVYGSAEHSKTVYGSAEHSKTVYGSVEHSKTVYGSAEHSKTVYGSAEHSKTVYGSAEHSKTVYGSAEHSKTVYGSAEHSKTVYGSAEHSKTVYGSAEHSKTVHVSAEQSKTVYDSEKTEQDSAELSRTEHNSAG</sequence>
<dbReference type="Gene3D" id="2.10.90.10">
    <property type="entry name" value="Cystine-knot cytokines"/>
    <property type="match status" value="1"/>
</dbReference>
<dbReference type="GO" id="GO:0005615">
    <property type="term" value="C:extracellular space"/>
    <property type="evidence" value="ECO:0007669"/>
    <property type="project" value="TreeGrafter"/>
</dbReference>
<dbReference type="GO" id="GO:0008083">
    <property type="term" value="F:growth factor activity"/>
    <property type="evidence" value="ECO:0007669"/>
    <property type="project" value="UniProtKB-KW"/>
</dbReference>
<dbReference type="Proteomes" id="UP001283361">
    <property type="component" value="Unassembled WGS sequence"/>
</dbReference>
<keyword evidence="5 8" id="KW-0339">Growth factor</keyword>
<feature type="region of interest" description="Disordered" evidence="9">
    <location>
        <begin position="398"/>
        <end position="438"/>
    </location>
</feature>
<dbReference type="GO" id="GO:0051897">
    <property type="term" value="P:positive regulation of phosphatidylinositol 3-kinase/protein kinase B signal transduction"/>
    <property type="evidence" value="ECO:0007669"/>
    <property type="project" value="TreeGrafter"/>
</dbReference>
<evidence type="ECO:0000256" key="9">
    <source>
        <dbReference type="SAM" id="MobiDB-lite"/>
    </source>
</evidence>
<keyword evidence="7" id="KW-0497">Mitogen</keyword>
<feature type="domain" description="Platelet-derived growth factor (PDGF) family profile" evidence="10">
    <location>
        <begin position="113"/>
        <end position="200"/>
    </location>
</feature>
<evidence type="ECO:0000256" key="3">
    <source>
        <dbReference type="ARBA" id="ARBA00022525"/>
    </source>
</evidence>
<dbReference type="GO" id="GO:0008284">
    <property type="term" value="P:positive regulation of cell population proliferation"/>
    <property type="evidence" value="ECO:0007669"/>
    <property type="project" value="TreeGrafter"/>
</dbReference>
<dbReference type="PROSITE" id="PS50278">
    <property type="entry name" value="PDGF_2"/>
    <property type="match status" value="1"/>
</dbReference>
<dbReference type="AlphaFoldDB" id="A0AAE0YIC8"/>
<evidence type="ECO:0000259" key="10">
    <source>
        <dbReference type="PROSITE" id="PS50278"/>
    </source>
</evidence>
<accession>A0AAE0YIC8</accession>
<keyword evidence="3" id="KW-0964">Secreted</keyword>
<dbReference type="GO" id="GO:0070374">
    <property type="term" value="P:positive regulation of ERK1 and ERK2 cascade"/>
    <property type="evidence" value="ECO:0007669"/>
    <property type="project" value="TreeGrafter"/>
</dbReference>
<feature type="compositionally biased region" description="Basic and acidic residues" evidence="9">
    <location>
        <begin position="417"/>
        <end position="438"/>
    </location>
</feature>
<evidence type="ECO:0000256" key="4">
    <source>
        <dbReference type="ARBA" id="ARBA00022729"/>
    </source>
</evidence>
<evidence type="ECO:0000256" key="5">
    <source>
        <dbReference type="ARBA" id="ARBA00023030"/>
    </source>
</evidence>
<dbReference type="PANTHER" id="PTHR11633:SF4">
    <property type="entry name" value="PLATELET-DERIVED GROWTH FACTOR D"/>
    <property type="match status" value="1"/>
</dbReference>
<dbReference type="Pfam" id="PF00341">
    <property type="entry name" value="PDGF"/>
    <property type="match status" value="1"/>
</dbReference>
<dbReference type="InterPro" id="IPR004153">
    <property type="entry name" value="CXCXC_repeat"/>
</dbReference>
<evidence type="ECO:0000313" key="12">
    <source>
        <dbReference type="Proteomes" id="UP001283361"/>
    </source>
</evidence>
<dbReference type="InterPro" id="IPR029034">
    <property type="entry name" value="Cystine-knot_cytokine"/>
</dbReference>
<dbReference type="EMBL" id="JAWDGP010006108">
    <property type="protein sequence ID" value="KAK3747097.1"/>
    <property type="molecule type" value="Genomic_DNA"/>
</dbReference>
<gene>
    <name evidence="11" type="ORF">RRG08_046484</name>
</gene>
<name>A0AAE0YIC8_9GAST</name>